<feature type="domain" description="Alliinase C-terminal" evidence="8">
    <location>
        <begin position="96"/>
        <end position="449"/>
    </location>
</feature>
<feature type="domain" description="Alliinase EGF-like" evidence="7">
    <location>
        <begin position="38"/>
        <end position="94"/>
    </location>
</feature>
<gene>
    <name evidence="9" type="ORF">JCGZ_08317</name>
</gene>
<evidence type="ECO:0000259" key="7">
    <source>
        <dbReference type="Pfam" id="PF04863"/>
    </source>
</evidence>
<keyword evidence="4" id="KW-0808">Transferase</keyword>
<dbReference type="InterPro" id="IPR037029">
    <property type="entry name" value="Alliinase_N_sf"/>
</dbReference>
<dbReference type="EMBL" id="KK914427">
    <property type="protein sequence ID" value="KDP36550.1"/>
    <property type="molecule type" value="Genomic_DNA"/>
</dbReference>
<dbReference type="InterPro" id="IPR015421">
    <property type="entry name" value="PyrdxlP-dep_Trfase_major"/>
</dbReference>
<keyword evidence="5" id="KW-0663">Pyridoxal phosphate</keyword>
<organism evidence="9 10">
    <name type="scientific">Jatropha curcas</name>
    <name type="common">Barbados nut</name>
    <dbReference type="NCBI Taxonomy" id="180498"/>
    <lineage>
        <taxon>Eukaryota</taxon>
        <taxon>Viridiplantae</taxon>
        <taxon>Streptophyta</taxon>
        <taxon>Embryophyta</taxon>
        <taxon>Tracheophyta</taxon>
        <taxon>Spermatophyta</taxon>
        <taxon>Magnoliopsida</taxon>
        <taxon>eudicotyledons</taxon>
        <taxon>Gunneridae</taxon>
        <taxon>Pentapetalae</taxon>
        <taxon>rosids</taxon>
        <taxon>fabids</taxon>
        <taxon>Malpighiales</taxon>
        <taxon>Euphorbiaceae</taxon>
        <taxon>Crotonoideae</taxon>
        <taxon>Jatropheae</taxon>
        <taxon>Jatropha</taxon>
    </lineage>
</organism>
<dbReference type="GO" id="GO:0006520">
    <property type="term" value="P:amino acid metabolic process"/>
    <property type="evidence" value="ECO:0007669"/>
    <property type="project" value="TreeGrafter"/>
</dbReference>
<dbReference type="InterPro" id="IPR006948">
    <property type="entry name" value="Alliinase_C"/>
</dbReference>
<keyword evidence="4" id="KW-0032">Aminotransferase</keyword>
<dbReference type="PANTHER" id="PTHR43795:SF20">
    <property type="entry name" value="TRYPTOPHAN AMINOTRANSFERASE-RELATED PROTEIN 3"/>
    <property type="match status" value="1"/>
</dbReference>
<evidence type="ECO:0000256" key="1">
    <source>
        <dbReference type="ARBA" id="ARBA00001933"/>
    </source>
</evidence>
<dbReference type="Gene3D" id="3.40.640.10">
    <property type="entry name" value="Type I PLP-dependent aspartate aminotransferase-like (Major domain)"/>
    <property type="match status" value="1"/>
</dbReference>
<dbReference type="InterPro" id="IPR015422">
    <property type="entry name" value="PyrdxlP-dep_Trfase_small"/>
</dbReference>
<keyword evidence="6" id="KW-0812">Transmembrane</keyword>
<dbReference type="STRING" id="180498.A0A067KWA2"/>
<dbReference type="KEGG" id="jcu:105635477"/>
<comment type="cofactor">
    <cofactor evidence="1">
        <name>pyridoxal 5'-phosphate</name>
        <dbReference type="ChEBI" id="CHEBI:597326"/>
    </cofactor>
</comment>
<evidence type="ECO:0000256" key="2">
    <source>
        <dbReference type="ARBA" id="ARBA00006312"/>
    </source>
</evidence>
<dbReference type="InterPro" id="IPR006947">
    <property type="entry name" value="EGF_alliinase"/>
</dbReference>
<keyword evidence="6" id="KW-1133">Transmembrane helix</keyword>
<evidence type="ECO:0000256" key="4">
    <source>
        <dbReference type="ARBA" id="ARBA00022576"/>
    </source>
</evidence>
<evidence type="ECO:0000313" key="9">
    <source>
        <dbReference type="EMBL" id="KDP36550.1"/>
    </source>
</evidence>
<dbReference type="SUPFAM" id="SSF53383">
    <property type="entry name" value="PLP-dependent transferases"/>
    <property type="match status" value="1"/>
</dbReference>
<evidence type="ECO:0008006" key="11">
    <source>
        <dbReference type="Google" id="ProtNLM"/>
    </source>
</evidence>
<dbReference type="InterPro" id="IPR050478">
    <property type="entry name" value="Ethylene_sulfur-biosynth"/>
</dbReference>
<dbReference type="Gene3D" id="3.90.1150.10">
    <property type="entry name" value="Aspartate Aminotransferase, domain 1"/>
    <property type="match status" value="1"/>
</dbReference>
<reference evidence="9 10" key="1">
    <citation type="journal article" date="2014" name="PLoS ONE">
        <title>Global Analysis of Gene Expression Profiles in Physic Nut (Jatropha curcas L.) Seedlings Exposed to Salt Stress.</title>
        <authorList>
            <person name="Zhang L."/>
            <person name="Zhang C."/>
            <person name="Wu P."/>
            <person name="Chen Y."/>
            <person name="Li M."/>
            <person name="Jiang H."/>
            <person name="Wu G."/>
        </authorList>
    </citation>
    <scope>NUCLEOTIDE SEQUENCE [LARGE SCALE GENOMIC DNA]</scope>
    <source>
        <strain evidence="10">cv. GZQX0401</strain>
        <tissue evidence="9">Young leaves</tissue>
    </source>
</reference>
<comment type="subunit">
    <text evidence="3">Homodimer.</text>
</comment>
<dbReference type="Proteomes" id="UP000027138">
    <property type="component" value="Unassembled WGS sequence"/>
</dbReference>
<dbReference type="CDD" id="cd00609">
    <property type="entry name" value="AAT_like"/>
    <property type="match status" value="1"/>
</dbReference>
<dbReference type="Gene3D" id="2.10.25.30">
    <property type="entry name" value="EGF-like, alliinase"/>
    <property type="match status" value="1"/>
</dbReference>
<dbReference type="PANTHER" id="PTHR43795">
    <property type="entry name" value="BIFUNCTIONAL ASPARTATE AMINOTRANSFERASE AND GLUTAMATE/ASPARTATE-PREPHENATE AMINOTRANSFERASE-RELATED"/>
    <property type="match status" value="1"/>
</dbReference>
<keyword evidence="6" id="KW-0472">Membrane</keyword>
<feature type="transmembrane region" description="Helical" evidence="6">
    <location>
        <begin position="12"/>
        <end position="32"/>
    </location>
</feature>
<dbReference type="OrthoDB" id="2020362at2759"/>
<dbReference type="Pfam" id="PF04864">
    <property type="entry name" value="Alliinase_C"/>
    <property type="match status" value="1"/>
</dbReference>
<evidence type="ECO:0000256" key="5">
    <source>
        <dbReference type="ARBA" id="ARBA00022898"/>
    </source>
</evidence>
<evidence type="ECO:0000313" key="10">
    <source>
        <dbReference type="Proteomes" id="UP000027138"/>
    </source>
</evidence>
<evidence type="ECO:0000256" key="3">
    <source>
        <dbReference type="ARBA" id="ARBA00011738"/>
    </source>
</evidence>
<keyword evidence="10" id="KW-1185">Reference proteome</keyword>
<protein>
    <recommendedName>
        <fullName evidence="11">Alliinase C-terminal domain-containing protein</fullName>
    </recommendedName>
</protein>
<accession>A0A067KWA2</accession>
<evidence type="ECO:0000256" key="6">
    <source>
        <dbReference type="SAM" id="Phobius"/>
    </source>
</evidence>
<evidence type="ECO:0000259" key="8">
    <source>
        <dbReference type="Pfam" id="PF04864"/>
    </source>
</evidence>
<proteinExistence type="inferred from homology"/>
<dbReference type="GO" id="GO:0016846">
    <property type="term" value="F:carbon-sulfur lyase activity"/>
    <property type="evidence" value="ECO:0007669"/>
    <property type="project" value="InterPro"/>
</dbReference>
<comment type="similarity">
    <text evidence="2">Belongs to the alliinase family.</text>
</comment>
<name>A0A067KWA2_JATCU</name>
<sequence>MFQIQNSKSYGFSVLFLTSIIINVLLISKRYVGEGDLTWTKRAATEAEAVAAISCSGHGRAYLDGLILDGKQEPICECSDCYGGPDCSQLFPNCTVNANSGDPLFLEPFWVKHAGSSAFLVAGWHRMSYMYSDGSYISQELESHIRKVHAIVGNAITEGRYIAFGVGSTQLLNAAVRALSPRNASSPARVVASIPFYPVYEEQTNLFQSMDFKFEGDTSSWKNNSDVYTDMIEFVTSPNNPDGKLNQAVLEGENVKTIYDHAYYWPHFTPIPTPADGDIMLFSMSKFTGHAGSRFGWAVIKDEAIYQRMIRYSQLNTIGVCRDSQLRALKLLKVVLQQRNDIYEFGYATMMKRWERLSSVISMSERFSLQKIAPNYCNFFQKVRDPSPAYAWLKCEREEDKDCHAVLRAGKIDGREGNRFSAGDRYVRLSLLRRQDDFDLLIQKLNQLVSRKEDGSKSM</sequence>
<dbReference type="GO" id="GO:0008483">
    <property type="term" value="F:transaminase activity"/>
    <property type="evidence" value="ECO:0007669"/>
    <property type="project" value="UniProtKB-KW"/>
</dbReference>
<dbReference type="Pfam" id="PF04863">
    <property type="entry name" value="EGF_alliinase"/>
    <property type="match status" value="1"/>
</dbReference>
<dbReference type="AlphaFoldDB" id="A0A067KWA2"/>
<dbReference type="InterPro" id="IPR015424">
    <property type="entry name" value="PyrdxlP-dep_Trfase"/>
</dbReference>